<dbReference type="Gene3D" id="3.30.70.1220">
    <property type="entry name" value="TFB5-like"/>
    <property type="match status" value="1"/>
</dbReference>
<comment type="similarity">
    <text evidence="2 8">Belongs to the TFB5 family.</text>
</comment>
<comment type="subunit">
    <text evidence="8">Component of the 7-subunit TFIIH core complex.</text>
</comment>
<evidence type="ECO:0000256" key="4">
    <source>
        <dbReference type="ARBA" id="ARBA00023015"/>
    </source>
</evidence>
<evidence type="ECO:0000256" key="3">
    <source>
        <dbReference type="ARBA" id="ARBA00022763"/>
    </source>
</evidence>
<keyword evidence="3 8" id="KW-0227">DNA damage</keyword>
<evidence type="ECO:0000256" key="8">
    <source>
        <dbReference type="RuleBase" id="RU368032"/>
    </source>
</evidence>
<dbReference type="SMART" id="SM01395">
    <property type="entry name" value="Tbf5"/>
    <property type="match status" value="1"/>
</dbReference>
<keyword evidence="10" id="KW-1185">Reference proteome</keyword>
<evidence type="ECO:0000313" key="10">
    <source>
        <dbReference type="Proteomes" id="UP001302126"/>
    </source>
</evidence>
<dbReference type="Pfam" id="PF06331">
    <property type="entry name" value="Tfb5"/>
    <property type="match status" value="1"/>
</dbReference>
<keyword evidence="7 8" id="KW-0539">Nucleus</keyword>
<sequence length="78" mass="8947">MPRAIRGVLITCEPAIKSILLHIDKTQLNNEAIIEDLDDTHLFVKEQMLKTLQSKLDEKLKETYRVEQPLEDSDAEGN</sequence>
<evidence type="ECO:0000313" key="9">
    <source>
        <dbReference type="EMBL" id="KAK4191606.1"/>
    </source>
</evidence>
<dbReference type="GO" id="GO:0000439">
    <property type="term" value="C:transcription factor TFIIH core complex"/>
    <property type="evidence" value="ECO:0007669"/>
    <property type="project" value="UniProtKB-UniRule"/>
</dbReference>
<comment type="caution">
    <text evidence="9">The sequence shown here is derived from an EMBL/GenBank/DDBJ whole genome shotgun (WGS) entry which is preliminary data.</text>
</comment>
<evidence type="ECO:0000256" key="1">
    <source>
        <dbReference type="ARBA" id="ARBA00004123"/>
    </source>
</evidence>
<evidence type="ECO:0000256" key="5">
    <source>
        <dbReference type="ARBA" id="ARBA00023163"/>
    </source>
</evidence>
<accession>A0AAN6X0X3</accession>
<reference evidence="9" key="2">
    <citation type="submission" date="2023-05" db="EMBL/GenBank/DDBJ databases">
        <authorList>
            <consortium name="Lawrence Berkeley National Laboratory"/>
            <person name="Steindorff A."/>
            <person name="Hensen N."/>
            <person name="Bonometti L."/>
            <person name="Westerberg I."/>
            <person name="Brannstrom I.O."/>
            <person name="Guillou S."/>
            <person name="Cros-Aarteil S."/>
            <person name="Calhoun S."/>
            <person name="Haridas S."/>
            <person name="Kuo A."/>
            <person name="Mondo S."/>
            <person name="Pangilinan J."/>
            <person name="Riley R."/>
            <person name="Labutti K."/>
            <person name="Andreopoulos B."/>
            <person name="Lipzen A."/>
            <person name="Chen C."/>
            <person name="Yanf M."/>
            <person name="Daum C."/>
            <person name="Ng V."/>
            <person name="Clum A."/>
            <person name="Ohm R."/>
            <person name="Martin F."/>
            <person name="Silar P."/>
            <person name="Natvig D."/>
            <person name="Lalanne C."/>
            <person name="Gautier V."/>
            <person name="Ament-Velasquez S.L."/>
            <person name="Kruys A."/>
            <person name="Hutchinson M.I."/>
            <person name="Powell A.J."/>
            <person name="Barry K."/>
            <person name="Miller A.N."/>
            <person name="Grigoriev I.V."/>
            <person name="Debuchy R."/>
            <person name="Gladieux P."/>
            <person name="Thoren M.H."/>
            <person name="Johannesson H."/>
        </authorList>
    </citation>
    <scope>NUCLEOTIDE SEQUENCE</scope>
    <source>
        <strain evidence="9">PSN309</strain>
    </source>
</reference>
<evidence type="ECO:0000256" key="6">
    <source>
        <dbReference type="ARBA" id="ARBA00023204"/>
    </source>
</evidence>
<gene>
    <name evidence="9" type="ORF">QBC35DRAFT_292956</name>
</gene>
<name>A0AAN6X0X3_9PEZI</name>
<dbReference type="InterPro" id="IPR035935">
    <property type="entry name" value="TFB5-like_sf"/>
</dbReference>
<keyword evidence="5 8" id="KW-0804">Transcription</keyword>
<dbReference type="GO" id="GO:0006367">
    <property type="term" value="P:transcription initiation at RNA polymerase II promoter"/>
    <property type="evidence" value="ECO:0007669"/>
    <property type="project" value="UniProtKB-UniRule"/>
</dbReference>
<dbReference type="GO" id="GO:0005675">
    <property type="term" value="C:transcription factor TFIIH holo complex"/>
    <property type="evidence" value="ECO:0007669"/>
    <property type="project" value="TreeGrafter"/>
</dbReference>
<dbReference type="AlphaFoldDB" id="A0AAN6X0X3"/>
<dbReference type="Proteomes" id="UP001302126">
    <property type="component" value="Unassembled WGS sequence"/>
</dbReference>
<evidence type="ECO:0000256" key="2">
    <source>
        <dbReference type="ARBA" id="ARBA00007470"/>
    </source>
</evidence>
<dbReference type="PANTHER" id="PTHR28580">
    <property type="entry name" value="GENERAL TRANSCRIPTION FACTOR IIH SUBUNIT 5"/>
    <property type="match status" value="1"/>
</dbReference>
<evidence type="ECO:0000256" key="7">
    <source>
        <dbReference type="ARBA" id="ARBA00023242"/>
    </source>
</evidence>
<dbReference type="SUPFAM" id="SSF142897">
    <property type="entry name" value="TFB5-like"/>
    <property type="match status" value="1"/>
</dbReference>
<comment type="subcellular location">
    <subcellularLocation>
        <location evidence="1 8">Nucleus</location>
    </subcellularLocation>
</comment>
<dbReference type="EMBL" id="MU864358">
    <property type="protein sequence ID" value="KAK4191606.1"/>
    <property type="molecule type" value="Genomic_DNA"/>
</dbReference>
<keyword evidence="6 8" id="KW-0234">DNA repair</keyword>
<keyword evidence="4 8" id="KW-0805">Transcription regulation</keyword>
<organism evidence="9 10">
    <name type="scientific">Podospora australis</name>
    <dbReference type="NCBI Taxonomy" id="1536484"/>
    <lineage>
        <taxon>Eukaryota</taxon>
        <taxon>Fungi</taxon>
        <taxon>Dikarya</taxon>
        <taxon>Ascomycota</taxon>
        <taxon>Pezizomycotina</taxon>
        <taxon>Sordariomycetes</taxon>
        <taxon>Sordariomycetidae</taxon>
        <taxon>Sordariales</taxon>
        <taxon>Podosporaceae</taxon>
        <taxon>Podospora</taxon>
    </lineage>
</organism>
<reference evidence="9" key="1">
    <citation type="journal article" date="2023" name="Mol. Phylogenet. Evol.">
        <title>Genome-scale phylogeny and comparative genomics of the fungal order Sordariales.</title>
        <authorList>
            <person name="Hensen N."/>
            <person name="Bonometti L."/>
            <person name="Westerberg I."/>
            <person name="Brannstrom I.O."/>
            <person name="Guillou S."/>
            <person name="Cros-Aarteil S."/>
            <person name="Calhoun S."/>
            <person name="Haridas S."/>
            <person name="Kuo A."/>
            <person name="Mondo S."/>
            <person name="Pangilinan J."/>
            <person name="Riley R."/>
            <person name="LaButti K."/>
            <person name="Andreopoulos B."/>
            <person name="Lipzen A."/>
            <person name="Chen C."/>
            <person name="Yan M."/>
            <person name="Daum C."/>
            <person name="Ng V."/>
            <person name="Clum A."/>
            <person name="Steindorff A."/>
            <person name="Ohm R.A."/>
            <person name="Martin F."/>
            <person name="Silar P."/>
            <person name="Natvig D.O."/>
            <person name="Lalanne C."/>
            <person name="Gautier V."/>
            <person name="Ament-Velasquez S.L."/>
            <person name="Kruys A."/>
            <person name="Hutchinson M.I."/>
            <person name="Powell A.J."/>
            <person name="Barry K."/>
            <person name="Miller A.N."/>
            <person name="Grigoriev I.V."/>
            <person name="Debuchy R."/>
            <person name="Gladieux P."/>
            <person name="Hiltunen Thoren M."/>
            <person name="Johannesson H."/>
        </authorList>
    </citation>
    <scope>NUCLEOTIDE SEQUENCE</scope>
    <source>
        <strain evidence="9">PSN309</strain>
    </source>
</reference>
<dbReference type="PANTHER" id="PTHR28580:SF1">
    <property type="entry name" value="GENERAL TRANSCRIPTION FACTOR IIH SUBUNIT 5"/>
    <property type="match status" value="1"/>
</dbReference>
<comment type="function">
    <text evidence="8">In NER, TFIIH acts by opening DNA around the lesion to allow the excision of the damaged oligonucleotide and its replacement by a new DNA fragment. In transcription, TFIIH has an essential role in transcription initiation. When the pre-initiation complex (PIC) has been established, TFIIH is required for promoter opening and promoter escape.</text>
</comment>
<dbReference type="InterPro" id="IPR009400">
    <property type="entry name" value="TFIIH_TTDA/Tfb5"/>
</dbReference>
<proteinExistence type="inferred from homology"/>
<protein>
    <recommendedName>
        <fullName evidence="8">General transcription and DNA repair factor IIH subunit TFB5</fullName>
    </recommendedName>
</protein>
<dbReference type="GO" id="GO:0006294">
    <property type="term" value="P:nucleotide-excision repair, preincision complex assembly"/>
    <property type="evidence" value="ECO:0007669"/>
    <property type="project" value="TreeGrafter"/>
</dbReference>